<sequence length="86" mass="9458">MSEKKSVFADGPVLLDTPAKMLTVLTELVADDATTWRGMIDVWDTGNGAAWRVELNDDKSNQVSAKQGQYLVLTYGRLLVLDADEV</sequence>
<evidence type="ECO:0000313" key="1">
    <source>
        <dbReference type="EMBL" id="GAT03468.1"/>
    </source>
</evidence>
<protein>
    <submittedName>
        <fullName evidence="1">Periplasmic protease</fullName>
    </submittedName>
</protein>
<keyword evidence="1" id="KW-0378">Hydrolase</keyword>
<dbReference type="RefSeq" id="WP_061264150.1">
    <property type="nucleotide sequence ID" value="NZ_BCSZ01000033.1"/>
</dbReference>
<organism evidence="1 2">
    <name type="scientific">Mycolicibacterium fortuitum subsp. acetamidolyticum</name>
    <dbReference type="NCBI Taxonomy" id="144550"/>
    <lineage>
        <taxon>Bacteria</taxon>
        <taxon>Bacillati</taxon>
        <taxon>Actinomycetota</taxon>
        <taxon>Actinomycetes</taxon>
        <taxon>Mycobacteriales</taxon>
        <taxon>Mycobacteriaceae</taxon>
        <taxon>Mycolicibacterium</taxon>
    </lineage>
</organism>
<gene>
    <name evidence="1" type="ORF">RMCFA_3580</name>
</gene>
<name>A0A100WS18_MYCFO</name>
<dbReference type="AlphaFoldDB" id="A0A100WS18"/>
<dbReference type="EMBL" id="BCSZ01000033">
    <property type="protein sequence ID" value="GAT03468.1"/>
    <property type="molecule type" value="Genomic_DNA"/>
</dbReference>
<reference evidence="1 2" key="1">
    <citation type="journal article" date="2016" name="Genome Announc.">
        <title>Draft Genome Sequences of Five Rapidly Growing Mycobacterium Species, M. thermoresistibile, M. fortuitum subsp. acetamidolyticum, M. canariasense, M. brisbanense, and M. novocastrense.</title>
        <authorList>
            <person name="Katahira K."/>
            <person name="Ogura Y."/>
            <person name="Gotoh Y."/>
            <person name="Hayashi T."/>
        </authorList>
    </citation>
    <scope>NUCLEOTIDE SEQUENCE [LARGE SCALE GENOMIC DNA]</scope>
    <source>
        <strain evidence="1 2">JCM6368</strain>
    </source>
</reference>
<comment type="caution">
    <text evidence="1">The sequence shown here is derived from an EMBL/GenBank/DDBJ whole genome shotgun (WGS) entry which is preliminary data.</text>
</comment>
<dbReference type="GO" id="GO:0006508">
    <property type="term" value="P:proteolysis"/>
    <property type="evidence" value="ECO:0007669"/>
    <property type="project" value="UniProtKB-KW"/>
</dbReference>
<keyword evidence="1" id="KW-0645">Protease</keyword>
<dbReference type="GO" id="GO:0008233">
    <property type="term" value="F:peptidase activity"/>
    <property type="evidence" value="ECO:0007669"/>
    <property type="project" value="UniProtKB-KW"/>
</dbReference>
<proteinExistence type="predicted"/>
<reference evidence="2" key="2">
    <citation type="submission" date="2016-02" db="EMBL/GenBank/DDBJ databases">
        <title>Draft genome sequence of five rapidly growing Mycobacterium species.</title>
        <authorList>
            <person name="Katahira K."/>
            <person name="Gotou Y."/>
            <person name="Iida K."/>
            <person name="Ogura Y."/>
            <person name="Hayashi T."/>
        </authorList>
    </citation>
    <scope>NUCLEOTIDE SEQUENCE [LARGE SCALE GENOMIC DNA]</scope>
    <source>
        <strain evidence="2">JCM6368</strain>
    </source>
</reference>
<accession>A0A100WS18</accession>
<dbReference type="Proteomes" id="UP000069705">
    <property type="component" value="Unassembled WGS sequence"/>
</dbReference>
<evidence type="ECO:0000313" key="2">
    <source>
        <dbReference type="Proteomes" id="UP000069705"/>
    </source>
</evidence>